<name>A0A8S3ZX06_9EUPU</name>
<evidence type="ECO:0000313" key="5">
    <source>
        <dbReference type="Proteomes" id="UP000678393"/>
    </source>
</evidence>
<dbReference type="InterPro" id="IPR000529">
    <property type="entry name" value="Ribosomal_bS6"/>
</dbReference>
<dbReference type="Gene3D" id="3.30.70.60">
    <property type="match status" value="1"/>
</dbReference>
<dbReference type="InterPro" id="IPR014717">
    <property type="entry name" value="Transl_elong_EF1B/ribsomal_bS6"/>
</dbReference>
<dbReference type="PANTHER" id="PTHR21011">
    <property type="entry name" value="MITOCHONDRIAL 28S RIBOSOMAL PROTEIN S6"/>
    <property type="match status" value="1"/>
</dbReference>
<dbReference type="Proteomes" id="UP000678393">
    <property type="component" value="Unassembled WGS sequence"/>
</dbReference>
<evidence type="ECO:0000256" key="2">
    <source>
        <dbReference type="ARBA" id="ARBA00035170"/>
    </source>
</evidence>
<dbReference type="GO" id="GO:0006412">
    <property type="term" value="P:translation"/>
    <property type="evidence" value="ECO:0007669"/>
    <property type="project" value="InterPro"/>
</dbReference>
<gene>
    <name evidence="4" type="ORF">CUNI_LOCUS18150</name>
</gene>
<dbReference type="AlphaFoldDB" id="A0A8S3ZX06"/>
<accession>A0A8S3ZX06</accession>
<reference evidence="4" key="1">
    <citation type="submission" date="2021-04" db="EMBL/GenBank/DDBJ databases">
        <authorList>
            <consortium name="Molecular Ecology Group"/>
        </authorList>
    </citation>
    <scope>NUCLEOTIDE SEQUENCE</scope>
</reference>
<dbReference type="SUPFAM" id="SSF54995">
    <property type="entry name" value="Ribosomal protein S6"/>
    <property type="match status" value="1"/>
</dbReference>
<comment type="caution">
    <text evidence="4">The sequence shown here is derived from an EMBL/GenBank/DDBJ whole genome shotgun (WGS) entry which is preliminary data.</text>
</comment>
<dbReference type="GO" id="GO:0005763">
    <property type="term" value="C:mitochondrial small ribosomal subunit"/>
    <property type="evidence" value="ECO:0007669"/>
    <property type="project" value="TreeGrafter"/>
</dbReference>
<dbReference type="PANTHER" id="PTHR21011:SF1">
    <property type="entry name" value="SMALL RIBOSOMAL SUBUNIT PROTEIN BS6M"/>
    <property type="match status" value="1"/>
</dbReference>
<protein>
    <recommendedName>
        <fullName evidence="2">Small ribosomal subunit protein bS6m</fullName>
    </recommendedName>
    <alternativeName>
        <fullName evidence="3">28S ribosomal protein S6, mitochondrial</fullName>
    </alternativeName>
</protein>
<dbReference type="CDD" id="cd15465">
    <property type="entry name" value="bS6_mito"/>
    <property type="match status" value="1"/>
</dbReference>
<organism evidence="4 5">
    <name type="scientific">Candidula unifasciata</name>
    <dbReference type="NCBI Taxonomy" id="100452"/>
    <lineage>
        <taxon>Eukaryota</taxon>
        <taxon>Metazoa</taxon>
        <taxon>Spiralia</taxon>
        <taxon>Lophotrochozoa</taxon>
        <taxon>Mollusca</taxon>
        <taxon>Gastropoda</taxon>
        <taxon>Heterobranchia</taxon>
        <taxon>Euthyneura</taxon>
        <taxon>Panpulmonata</taxon>
        <taxon>Eupulmonata</taxon>
        <taxon>Stylommatophora</taxon>
        <taxon>Helicina</taxon>
        <taxon>Helicoidea</taxon>
        <taxon>Geomitridae</taxon>
        <taxon>Candidula</taxon>
    </lineage>
</organism>
<dbReference type="EMBL" id="CAJHNH020005501">
    <property type="protein sequence ID" value="CAG5132592.1"/>
    <property type="molecule type" value="Genomic_DNA"/>
</dbReference>
<dbReference type="Pfam" id="PF01250">
    <property type="entry name" value="Ribosomal_S6"/>
    <property type="match status" value="1"/>
</dbReference>
<sequence>MPTYELAVIFKSLQRPEFAQAIKRSCSYVMEQGGLIRGMENLGLKPLPYKLRNHGQRFNEGNYILIRFDGKTDIPAQLEGSFKYDTDVIKKRVFLEEKWVPPCTTGPCEFGELKNPDHEKGIWWARVRRRFVRSERRKAQKKA</sequence>
<dbReference type="InterPro" id="IPR035980">
    <property type="entry name" value="Ribosomal_bS6_sf"/>
</dbReference>
<dbReference type="GO" id="GO:0003735">
    <property type="term" value="F:structural constituent of ribosome"/>
    <property type="evidence" value="ECO:0007669"/>
    <property type="project" value="InterPro"/>
</dbReference>
<keyword evidence="5" id="KW-1185">Reference proteome</keyword>
<dbReference type="OrthoDB" id="268530at2759"/>
<evidence type="ECO:0000256" key="3">
    <source>
        <dbReference type="ARBA" id="ARBA00035365"/>
    </source>
</evidence>
<evidence type="ECO:0000256" key="1">
    <source>
        <dbReference type="ARBA" id="ARBA00009512"/>
    </source>
</evidence>
<evidence type="ECO:0000313" key="4">
    <source>
        <dbReference type="EMBL" id="CAG5132592.1"/>
    </source>
</evidence>
<comment type="similarity">
    <text evidence="1">Belongs to the bacterial ribosomal protein bS6 family.</text>
</comment>
<dbReference type="GO" id="GO:0070181">
    <property type="term" value="F:small ribosomal subunit rRNA binding"/>
    <property type="evidence" value="ECO:0007669"/>
    <property type="project" value="TreeGrafter"/>
</dbReference>
<proteinExistence type="inferred from homology"/>